<feature type="compositionally biased region" description="Polar residues" evidence="11">
    <location>
        <begin position="1020"/>
        <end position="1029"/>
    </location>
</feature>
<gene>
    <name evidence="15" type="ORF">AGABI1DRAFT_108188</name>
</gene>
<feature type="domain" description="Peptidase M43 pregnancy-associated plasma-A" evidence="13">
    <location>
        <begin position="214"/>
        <end position="294"/>
    </location>
</feature>
<dbReference type="InterPro" id="IPR025151">
    <property type="entry name" value="ELYS_dom"/>
</dbReference>
<name>K5X2G3_AGABU</name>
<feature type="compositionally biased region" description="Polar residues" evidence="11">
    <location>
        <begin position="656"/>
        <end position="666"/>
    </location>
</feature>
<feature type="region of interest" description="Disordered" evidence="11">
    <location>
        <begin position="621"/>
        <end position="642"/>
    </location>
</feature>
<evidence type="ECO:0000259" key="13">
    <source>
        <dbReference type="Pfam" id="PF05572"/>
    </source>
</evidence>
<evidence type="ECO:0000256" key="8">
    <source>
        <dbReference type="ARBA" id="ARBA00023049"/>
    </source>
</evidence>
<protein>
    <recommendedName>
        <fullName evidence="17">Peptidase M43 pregnancy-associated plasma-A domain-containing protein</fullName>
    </recommendedName>
</protein>
<keyword evidence="16" id="KW-1185">Reference proteome</keyword>
<feature type="signal peptide" evidence="12">
    <location>
        <begin position="1"/>
        <end position="26"/>
    </location>
</feature>
<reference evidence="16" key="1">
    <citation type="journal article" date="2012" name="Proc. Natl. Acad. Sci. U.S.A.">
        <title>Genome sequence of the button mushroom Agaricus bisporus reveals mechanisms governing adaptation to a humic-rich ecological niche.</title>
        <authorList>
            <person name="Morin E."/>
            <person name="Kohler A."/>
            <person name="Baker A.R."/>
            <person name="Foulongne-Oriol M."/>
            <person name="Lombard V."/>
            <person name="Nagy L.G."/>
            <person name="Ohm R.A."/>
            <person name="Patyshakuliyeva A."/>
            <person name="Brun A."/>
            <person name="Aerts A.L."/>
            <person name="Bailey A.M."/>
            <person name="Billette C."/>
            <person name="Coutinho P.M."/>
            <person name="Deakin G."/>
            <person name="Doddapaneni H."/>
            <person name="Floudas D."/>
            <person name="Grimwood J."/>
            <person name="Hilden K."/>
            <person name="Kuees U."/>
            <person name="LaButti K.M."/>
            <person name="Lapidus A."/>
            <person name="Lindquist E.A."/>
            <person name="Lucas S.M."/>
            <person name="Murat C."/>
            <person name="Riley R.W."/>
            <person name="Salamov A.A."/>
            <person name="Schmutz J."/>
            <person name="Subramanian V."/>
            <person name="Woesten H.A.B."/>
            <person name="Xu J."/>
            <person name="Eastwood D.C."/>
            <person name="Foster G.D."/>
            <person name="Sonnenberg A.S."/>
            <person name="Cullen D."/>
            <person name="de Vries R.P."/>
            <person name="Lundell T."/>
            <person name="Hibbett D.S."/>
            <person name="Henrissat B."/>
            <person name="Burton K.S."/>
            <person name="Kerrigan R.W."/>
            <person name="Challen M.P."/>
            <person name="Grigoriev I.V."/>
            <person name="Martin F."/>
        </authorList>
    </citation>
    <scope>NUCLEOTIDE SEQUENCE [LARGE SCALE GENOMIC DNA]</scope>
    <source>
        <strain evidence="16">JB137-S8 / ATCC MYA-4627 / FGSC 10392</strain>
    </source>
</reference>
<dbReference type="STRING" id="597362.K5X2G3"/>
<keyword evidence="7" id="KW-0862">Zinc</keyword>
<evidence type="ECO:0000256" key="7">
    <source>
        <dbReference type="ARBA" id="ARBA00022833"/>
    </source>
</evidence>
<feature type="compositionally biased region" description="Basic and acidic residues" evidence="11">
    <location>
        <begin position="900"/>
        <end position="909"/>
    </location>
</feature>
<dbReference type="Pfam" id="PF13934">
    <property type="entry name" value="ELYS"/>
    <property type="match status" value="1"/>
</dbReference>
<comment type="subcellular location">
    <subcellularLocation>
        <location evidence="1">Nucleus</location>
    </subcellularLocation>
</comment>
<dbReference type="EMBL" id="JH971396">
    <property type="protein sequence ID" value="EKM77348.1"/>
    <property type="molecule type" value="Genomic_DNA"/>
</dbReference>
<sequence>MIVPSFPTRSLLIAALLARAIEISKASTRMLDGTPSLTLENRRRCGVENIPVLELMKIEGEFQNQRVVTDESPGSLSPITVDMYIHVISANGTTSGGNVSDSQIVQQMTVLNADYQTMNIDFKLVNVTRTVNQDWFGVRPDSTQQTEMKQRLRQGGPGDLNVYLSRINLITSYSLEPPGLLGYSTFPKDVGNLEEDGVVILHSSLPGGTTEPYNEGRTLTHEVGHWLGLYHTFQGGCTDPGDMVDDTPSEAKPGYGCPEGRKSCPLSIGIDLIHNFMDYGEDGCLNSFTPGQTDSEHGHNSVYLPYFDLNNFAWRAPRPQEIEQRRASLDDLLIFDILLRSGSVRSPDILYPPHNEQSLLRLLEAIEKSNYDTLKKDCLVYFLLKWHQDGREDRFAMQKSLPPQFTILADAYWHLDSGINVARGVSILADARLNRDYASKILHAISLSSDAHALIRRYVRTAKPPLMEPDDIELYALALAESSLLEAWQFQRTFHESNEVRPRLMQKLLEWCVAPKPRPSALMQLLSLPLSKFEESILHSYVLRPPTTLPLDALPLLQDLVCVRMIQLGRYVEAIRMDREFTSLKAGLNTRQAQERSKMVQDLYDALPAVERTYIDLELASPPSGIHHRAGQKPPPGEDVDMSLSWEEVRPPDLQASASKLSTSRTIPERANAPRFGGPIPSVPTLPTIPTPSPLAKSFGGLTSTPRQNPSPPSFTSPSGSRPHPSLSNTAGRLVLGTLPHVSSPLTGAKLSTPTSNNSFVSANQQPNAFYKPPPRTNGHAPPIFPAVQSKANGSPAIQKPEDAEAEDANMKEEDTQDKEVQEQVDDHHEMSEPKPTEERQELGFSVFENEISSRASARNKRTGASSKTAPISESASASMKRKVPGSFSDGDEDEEMDGVENHTGKTQESEGEEESISGRAAQARKSLSTRSTASRGYKKAKPKRNESRDSKRRRNSPQPTLPGSLMEEVEEEEEDHVAPLRSTKGPSRNKSGRLSRGSTASDLADELGEGVQTRRRSSRLSTGASTGSVDGDMSPRKSTRTKKPTVKKASAVRKKRTN</sequence>
<feature type="compositionally biased region" description="Polar residues" evidence="11">
    <location>
        <begin position="746"/>
        <end position="768"/>
    </location>
</feature>
<dbReference type="HOGENOM" id="CLU_010550_0_0_1"/>
<dbReference type="GO" id="GO:0046872">
    <property type="term" value="F:metal ion binding"/>
    <property type="evidence" value="ECO:0007669"/>
    <property type="project" value="UniProtKB-KW"/>
</dbReference>
<evidence type="ECO:0008006" key="17">
    <source>
        <dbReference type="Google" id="ProtNLM"/>
    </source>
</evidence>
<dbReference type="InterPro" id="IPR024079">
    <property type="entry name" value="MetalloPept_cat_dom_sf"/>
</dbReference>
<evidence type="ECO:0000256" key="12">
    <source>
        <dbReference type="SAM" id="SignalP"/>
    </source>
</evidence>
<evidence type="ECO:0000313" key="16">
    <source>
        <dbReference type="Proteomes" id="UP000008493"/>
    </source>
</evidence>
<dbReference type="SUPFAM" id="SSF55486">
    <property type="entry name" value="Metalloproteases ('zincins'), catalytic domain"/>
    <property type="match status" value="1"/>
</dbReference>
<dbReference type="MEROPS" id="M43.008"/>
<keyword evidence="6" id="KW-0378">Hydrolase</keyword>
<dbReference type="OMA" id="QMMDELM"/>
<dbReference type="PANTHER" id="PTHR47466">
    <property type="match status" value="1"/>
</dbReference>
<proteinExistence type="inferred from homology"/>
<feature type="compositionally biased region" description="Basic and acidic residues" evidence="11">
    <location>
        <begin position="809"/>
        <end position="842"/>
    </location>
</feature>
<dbReference type="KEGG" id="abp:AGABI1DRAFT108188"/>
<evidence type="ECO:0000256" key="4">
    <source>
        <dbReference type="ARBA" id="ARBA00022723"/>
    </source>
</evidence>
<feature type="chain" id="PRO_5003885974" description="Peptidase M43 pregnancy-associated plasma-A domain-containing protein" evidence="12">
    <location>
        <begin position="27"/>
        <end position="1059"/>
    </location>
</feature>
<dbReference type="PANTHER" id="PTHR47466:SF1">
    <property type="entry name" value="METALLOPROTEASE MEP1 (AFU_ORTHOLOGUE AFUA_1G07730)-RELATED"/>
    <property type="match status" value="1"/>
</dbReference>
<keyword evidence="10" id="KW-0539">Nucleus</keyword>
<feature type="domain" description="ELYS-like" evidence="14">
    <location>
        <begin position="333"/>
        <end position="544"/>
    </location>
</feature>
<comment type="similarity">
    <text evidence="2">Belongs to the peptidase M43B family.</text>
</comment>
<feature type="region of interest" description="Disordered" evidence="11">
    <location>
        <begin position="746"/>
        <end position="1059"/>
    </location>
</feature>
<keyword evidence="8" id="KW-0482">Metalloprotease</keyword>
<dbReference type="CDD" id="cd04275">
    <property type="entry name" value="ZnMc_pappalysin_like"/>
    <property type="match status" value="1"/>
</dbReference>
<dbReference type="Gene3D" id="3.40.390.10">
    <property type="entry name" value="Collagenase (Catalytic Domain)"/>
    <property type="match status" value="1"/>
</dbReference>
<keyword evidence="5 12" id="KW-0732">Signal</keyword>
<dbReference type="InterPro" id="IPR008754">
    <property type="entry name" value="Peptidase_M43"/>
</dbReference>
<evidence type="ECO:0000256" key="3">
    <source>
        <dbReference type="ARBA" id="ARBA00022670"/>
    </source>
</evidence>
<evidence type="ECO:0000256" key="10">
    <source>
        <dbReference type="ARBA" id="ARBA00023242"/>
    </source>
</evidence>
<feature type="compositionally biased region" description="Basic residues" evidence="11">
    <location>
        <begin position="1038"/>
        <end position="1059"/>
    </location>
</feature>
<dbReference type="Pfam" id="PF05572">
    <property type="entry name" value="Peptidase_M43"/>
    <property type="match status" value="1"/>
</dbReference>
<keyword evidence="3" id="KW-0645">Protease</keyword>
<evidence type="ECO:0000256" key="1">
    <source>
        <dbReference type="ARBA" id="ARBA00004123"/>
    </source>
</evidence>
<dbReference type="InParanoid" id="K5X2G3"/>
<dbReference type="RefSeq" id="XP_007331993.1">
    <property type="nucleotide sequence ID" value="XM_007331931.1"/>
</dbReference>
<accession>K5X2G3</accession>
<keyword evidence="4" id="KW-0479">Metal-binding</keyword>
<feature type="compositionally biased region" description="Pro residues" evidence="11">
    <location>
        <begin position="681"/>
        <end position="693"/>
    </location>
</feature>
<feature type="compositionally biased region" description="Polar residues" evidence="11">
    <location>
        <begin position="926"/>
        <end position="935"/>
    </location>
</feature>
<dbReference type="GeneID" id="18822526"/>
<evidence type="ECO:0000256" key="9">
    <source>
        <dbReference type="ARBA" id="ARBA00023157"/>
    </source>
</evidence>
<evidence type="ECO:0000313" key="15">
    <source>
        <dbReference type="EMBL" id="EKM77348.1"/>
    </source>
</evidence>
<dbReference type="AlphaFoldDB" id="K5X2G3"/>
<feature type="compositionally biased region" description="Polar residues" evidence="11">
    <location>
        <begin position="851"/>
        <end position="878"/>
    </location>
</feature>
<feature type="region of interest" description="Disordered" evidence="11">
    <location>
        <begin position="654"/>
        <end position="731"/>
    </location>
</feature>
<keyword evidence="9" id="KW-1015">Disulfide bond</keyword>
<dbReference type="GO" id="GO:0008237">
    <property type="term" value="F:metallopeptidase activity"/>
    <property type="evidence" value="ECO:0007669"/>
    <property type="project" value="UniProtKB-KW"/>
</dbReference>
<dbReference type="GO" id="GO:0005634">
    <property type="term" value="C:nucleus"/>
    <property type="evidence" value="ECO:0007669"/>
    <property type="project" value="UniProtKB-SubCell"/>
</dbReference>
<dbReference type="eggNOG" id="ENOG502S4G4">
    <property type="taxonomic scope" value="Eukaryota"/>
</dbReference>
<evidence type="ECO:0000256" key="6">
    <source>
        <dbReference type="ARBA" id="ARBA00022801"/>
    </source>
</evidence>
<dbReference type="GO" id="GO:0006508">
    <property type="term" value="P:proteolysis"/>
    <property type="evidence" value="ECO:0007669"/>
    <property type="project" value="UniProtKB-KW"/>
</dbReference>
<evidence type="ECO:0000256" key="11">
    <source>
        <dbReference type="SAM" id="MobiDB-lite"/>
    </source>
</evidence>
<dbReference type="Proteomes" id="UP000008493">
    <property type="component" value="Unassembled WGS sequence"/>
</dbReference>
<evidence type="ECO:0000259" key="14">
    <source>
        <dbReference type="Pfam" id="PF13934"/>
    </source>
</evidence>
<feature type="compositionally biased region" description="Acidic residues" evidence="11">
    <location>
        <begin position="890"/>
        <end position="899"/>
    </location>
</feature>
<dbReference type="OrthoDB" id="20729at2759"/>
<evidence type="ECO:0000256" key="5">
    <source>
        <dbReference type="ARBA" id="ARBA00022729"/>
    </source>
</evidence>
<organism evidence="15 16">
    <name type="scientific">Agaricus bisporus var. burnettii (strain JB137-S8 / ATCC MYA-4627 / FGSC 10392)</name>
    <name type="common">White button mushroom</name>
    <dbReference type="NCBI Taxonomy" id="597362"/>
    <lineage>
        <taxon>Eukaryota</taxon>
        <taxon>Fungi</taxon>
        <taxon>Dikarya</taxon>
        <taxon>Basidiomycota</taxon>
        <taxon>Agaricomycotina</taxon>
        <taxon>Agaricomycetes</taxon>
        <taxon>Agaricomycetidae</taxon>
        <taxon>Agaricales</taxon>
        <taxon>Agaricineae</taxon>
        <taxon>Agaricaceae</taxon>
        <taxon>Agaricus</taxon>
    </lineage>
</organism>
<evidence type="ECO:0000256" key="2">
    <source>
        <dbReference type="ARBA" id="ARBA00008721"/>
    </source>
</evidence>